<dbReference type="PANTHER" id="PTHR30093:SF2">
    <property type="entry name" value="TYPE II SECRETION SYSTEM PROTEIN H"/>
    <property type="match status" value="1"/>
</dbReference>
<dbReference type="SUPFAM" id="SSF54523">
    <property type="entry name" value="Pili subunits"/>
    <property type="match status" value="1"/>
</dbReference>
<name>A0A402D085_9BACT</name>
<protein>
    <submittedName>
        <fullName evidence="1">Uncharacterized protein</fullName>
    </submittedName>
</protein>
<reference evidence="1 2" key="1">
    <citation type="journal article" date="2019" name="Int. J. Syst. Evol. Microbiol.">
        <title>Capsulimonas corticalis gen. nov., sp. nov., an aerobic capsulated bacterium, of a novel bacterial order, Capsulimonadales ord. nov., of the class Armatimonadia of the phylum Armatimonadetes.</title>
        <authorList>
            <person name="Li J."/>
            <person name="Kudo C."/>
            <person name="Tonouchi A."/>
        </authorList>
    </citation>
    <scope>NUCLEOTIDE SEQUENCE [LARGE SCALE GENOMIC DNA]</scope>
    <source>
        <strain evidence="1 2">AX-7</strain>
    </source>
</reference>
<sequence length="280" mass="30555">MNGNTAQRSGARAFTLIELLVVIAIIAILASILFPVFAKVRAQARKIACLSNEKQIGLGILQYVQDNDEKFPSSDWFNHAHCDLTTAGCGKFRPDNGLLTYADAIYPYVKSTQVFQCPNHPKDALGYGLNTFLTPVANPSAFMTATGWYRDEGFNYKYVATIAQINEPSNRIMIGELASGNGAGDAGPWYNTLYQDNFNTLAAGQNGFCNYVFCDGHAKSMKVKATIWPKFLWNAVDDWNLQGNNTSMVAIPSGTLSYAGNEAGAQALYNGAFDPKNTDL</sequence>
<dbReference type="Gene3D" id="3.30.700.10">
    <property type="entry name" value="Glycoprotein, Type 4 Pilin"/>
    <property type="match status" value="1"/>
</dbReference>
<dbReference type="Proteomes" id="UP000287394">
    <property type="component" value="Chromosome"/>
</dbReference>
<dbReference type="RefSeq" id="WP_119322915.1">
    <property type="nucleotide sequence ID" value="NZ_AP025739.1"/>
</dbReference>
<organism evidence="1 2">
    <name type="scientific">Capsulimonas corticalis</name>
    <dbReference type="NCBI Taxonomy" id="2219043"/>
    <lineage>
        <taxon>Bacteria</taxon>
        <taxon>Bacillati</taxon>
        <taxon>Armatimonadota</taxon>
        <taxon>Armatimonadia</taxon>
        <taxon>Capsulimonadales</taxon>
        <taxon>Capsulimonadaceae</taxon>
        <taxon>Capsulimonas</taxon>
    </lineage>
</organism>
<proteinExistence type="predicted"/>
<dbReference type="KEGG" id="ccot:CCAX7_58000"/>
<dbReference type="InterPro" id="IPR045584">
    <property type="entry name" value="Pilin-like"/>
</dbReference>
<dbReference type="InterPro" id="IPR012902">
    <property type="entry name" value="N_methyl_site"/>
</dbReference>
<evidence type="ECO:0000313" key="1">
    <source>
        <dbReference type="EMBL" id="BDI33749.1"/>
    </source>
</evidence>
<dbReference type="EMBL" id="AP025739">
    <property type="protein sequence ID" value="BDI33749.1"/>
    <property type="molecule type" value="Genomic_DNA"/>
</dbReference>
<evidence type="ECO:0000313" key="2">
    <source>
        <dbReference type="Proteomes" id="UP000287394"/>
    </source>
</evidence>
<dbReference type="OrthoDB" id="255848at2"/>
<keyword evidence="2" id="KW-1185">Reference proteome</keyword>
<dbReference type="PANTHER" id="PTHR30093">
    <property type="entry name" value="GENERAL SECRETION PATHWAY PROTEIN G"/>
    <property type="match status" value="1"/>
</dbReference>
<accession>A0A402D085</accession>
<dbReference type="NCBIfam" id="TIGR02532">
    <property type="entry name" value="IV_pilin_GFxxxE"/>
    <property type="match status" value="1"/>
</dbReference>
<dbReference type="AlphaFoldDB" id="A0A402D085"/>
<dbReference type="Pfam" id="PF07963">
    <property type="entry name" value="N_methyl"/>
    <property type="match status" value="1"/>
</dbReference>
<gene>
    <name evidence="1" type="ORF">CCAX7_58000</name>
</gene>